<organism evidence="2 3">
    <name type="scientific">Pedobacter suwonensis</name>
    <dbReference type="NCBI Taxonomy" id="332999"/>
    <lineage>
        <taxon>Bacteria</taxon>
        <taxon>Pseudomonadati</taxon>
        <taxon>Bacteroidota</taxon>
        <taxon>Sphingobacteriia</taxon>
        <taxon>Sphingobacteriales</taxon>
        <taxon>Sphingobacteriaceae</taxon>
        <taxon>Pedobacter</taxon>
    </lineage>
</organism>
<accession>A0A1I0SNY1</accession>
<evidence type="ECO:0000313" key="3">
    <source>
        <dbReference type="Proteomes" id="UP000198836"/>
    </source>
</evidence>
<feature type="domain" description="Helix-turn-helix" evidence="1">
    <location>
        <begin position="36"/>
        <end position="85"/>
    </location>
</feature>
<dbReference type="OrthoDB" id="710198at2"/>
<reference evidence="3" key="1">
    <citation type="submission" date="2016-10" db="EMBL/GenBank/DDBJ databases">
        <authorList>
            <person name="Varghese N."/>
            <person name="Submissions S."/>
        </authorList>
    </citation>
    <scope>NUCLEOTIDE SEQUENCE [LARGE SCALE GENOMIC DNA]</scope>
    <source>
        <strain evidence="3">DSM 18130</strain>
    </source>
</reference>
<keyword evidence="3" id="KW-1185">Reference proteome</keyword>
<dbReference type="SUPFAM" id="SSF46955">
    <property type="entry name" value="Putative DNA-binding domain"/>
    <property type="match status" value="1"/>
</dbReference>
<evidence type="ECO:0000313" key="2">
    <source>
        <dbReference type="EMBL" id="SFA41199.1"/>
    </source>
</evidence>
<name>A0A1I0SNY1_9SPHI</name>
<dbReference type="Pfam" id="PF12728">
    <property type="entry name" value="HTH_17"/>
    <property type="match status" value="1"/>
</dbReference>
<dbReference type="EMBL" id="FOJM01000002">
    <property type="protein sequence ID" value="SFA41199.1"/>
    <property type="molecule type" value="Genomic_DNA"/>
</dbReference>
<gene>
    <name evidence="2" type="ORF">SAMN04488511_102267</name>
</gene>
<sequence length="91" mass="10722">MEKLNAILDVLVKIYEIMQLIYTKSYGNLTLQEDQLLTRQEVMDYLGISESTYKRKVKKGILKPSKMPGGDRFYKSELKDEFLESKRRGRI</sequence>
<protein>
    <submittedName>
        <fullName evidence="2">Helix-turn-helix domain-containing protein</fullName>
    </submittedName>
</protein>
<dbReference type="InterPro" id="IPR041657">
    <property type="entry name" value="HTH_17"/>
</dbReference>
<dbReference type="AlphaFoldDB" id="A0A1I0SNY1"/>
<dbReference type="InterPro" id="IPR009061">
    <property type="entry name" value="DNA-bd_dom_put_sf"/>
</dbReference>
<dbReference type="Proteomes" id="UP000198836">
    <property type="component" value="Unassembled WGS sequence"/>
</dbReference>
<dbReference type="RefSeq" id="WP_090980492.1">
    <property type="nucleotide sequence ID" value="NZ_FOJM01000002.1"/>
</dbReference>
<proteinExistence type="predicted"/>
<evidence type="ECO:0000259" key="1">
    <source>
        <dbReference type="Pfam" id="PF12728"/>
    </source>
</evidence>